<organism evidence="7 8">
    <name type="scientific">Panagrolaimus superbus</name>
    <dbReference type="NCBI Taxonomy" id="310955"/>
    <lineage>
        <taxon>Eukaryota</taxon>
        <taxon>Metazoa</taxon>
        <taxon>Ecdysozoa</taxon>
        <taxon>Nematoda</taxon>
        <taxon>Chromadorea</taxon>
        <taxon>Rhabditida</taxon>
        <taxon>Tylenchina</taxon>
        <taxon>Panagrolaimomorpha</taxon>
        <taxon>Panagrolaimoidea</taxon>
        <taxon>Panagrolaimidae</taxon>
        <taxon>Panagrolaimus</taxon>
    </lineage>
</organism>
<dbReference type="AlphaFoldDB" id="A0A914YVQ0"/>
<feature type="transmembrane region" description="Helical" evidence="5">
    <location>
        <begin position="28"/>
        <end position="47"/>
    </location>
</feature>
<evidence type="ECO:0000259" key="6">
    <source>
        <dbReference type="PROSITE" id="PS50030"/>
    </source>
</evidence>
<feature type="transmembrane region" description="Helical" evidence="5">
    <location>
        <begin position="140"/>
        <end position="160"/>
    </location>
</feature>
<feature type="transmembrane region" description="Helical" evidence="5">
    <location>
        <begin position="67"/>
        <end position="90"/>
    </location>
</feature>
<keyword evidence="7" id="KW-1185">Reference proteome</keyword>
<dbReference type="SUPFAM" id="SSF144091">
    <property type="entry name" value="Rhomboid-like"/>
    <property type="match status" value="1"/>
</dbReference>
<dbReference type="WBParaSite" id="PSU_v2.g4058.t1">
    <property type="protein sequence ID" value="PSU_v2.g4058.t1"/>
    <property type="gene ID" value="PSU_v2.g4058"/>
</dbReference>
<dbReference type="Pfam" id="PF00627">
    <property type="entry name" value="UBA"/>
    <property type="match status" value="1"/>
</dbReference>
<dbReference type="InterPro" id="IPR035952">
    <property type="entry name" value="Rhomboid-like_sf"/>
</dbReference>
<protein>
    <submittedName>
        <fullName evidence="8">UBA domain-containing protein</fullName>
    </submittedName>
</protein>
<dbReference type="SUPFAM" id="SSF46934">
    <property type="entry name" value="UBA-like"/>
    <property type="match status" value="1"/>
</dbReference>
<dbReference type="SMART" id="SM00165">
    <property type="entry name" value="UBA"/>
    <property type="match status" value="1"/>
</dbReference>
<proteinExistence type="predicted"/>
<evidence type="ECO:0000256" key="5">
    <source>
        <dbReference type="SAM" id="Phobius"/>
    </source>
</evidence>
<dbReference type="InterPro" id="IPR009060">
    <property type="entry name" value="UBA-like_sf"/>
</dbReference>
<keyword evidence="4 5" id="KW-0472">Membrane</keyword>
<reference evidence="8" key="1">
    <citation type="submission" date="2022-11" db="UniProtKB">
        <authorList>
            <consortium name="WormBaseParasite"/>
        </authorList>
    </citation>
    <scope>IDENTIFICATION</scope>
</reference>
<comment type="subcellular location">
    <subcellularLocation>
        <location evidence="1">Membrane</location>
        <topology evidence="1">Multi-pass membrane protein</topology>
    </subcellularLocation>
</comment>
<feature type="domain" description="UBA" evidence="6">
    <location>
        <begin position="290"/>
        <end position="331"/>
    </location>
</feature>
<evidence type="ECO:0000313" key="7">
    <source>
        <dbReference type="Proteomes" id="UP000887577"/>
    </source>
</evidence>
<dbReference type="GO" id="GO:0016020">
    <property type="term" value="C:membrane"/>
    <property type="evidence" value="ECO:0007669"/>
    <property type="project" value="UniProtKB-SubCell"/>
</dbReference>
<feature type="transmembrane region" description="Helical" evidence="5">
    <location>
        <begin position="172"/>
        <end position="196"/>
    </location>
</feature>
<evidence type="ECO:0000256" key="1">
    <source>
        <dbReference type="ARBA" id="ARBA00004141"/>
    </source>
</evidence>
<sequence length="334" mass="38872">MSISNPSIPDLYKFYSSGMFRHAPFTKFWLISLICCSAIRITQEIYLTSAMKVSSMAEVSNGSIFHLIYSPFVASNIPELTISAVLIYFFRTIERRFGTKKYINYFVITLTTSQLIRYWMIKLAYPLLSPDRIPFHGSPLILLSAIYCQYILEIPVYAIYRWMEFIPISEHHFIIFLLAQTFSTFTVLHFIIPAILSTVIYRLNLFYIQRVSFIPEFIAQIARDSDSFLGSWIKMFEEIFETRKFKALPIAATLERQRIEEDDEIQRQMFQQHIGRSTARLIGVRRTLGPPPEALIQNLMGMGFVNRQEVIRALQEAEHNIDVAANLLLQRNFS</sequence>
<dbReference type="Proteomes" id="UP000887577">
    <property type="component" value="Unplaced"/>
</dbReference>
<evidence type="ECO:0000256" key="4">
    <source>
        <dbReference type="ARBA" id="ARBA00023136"/>
    </source>
</evidence>
<accession>A0A914YVQ0</accession>
<dbReference type="Gene3D" id="1.10.8.10">
    <property type="entry name" value="DNA helicase RuvA subunit, C-terminal domain"/>
    <property type="match status" value="1"/>
</dbReference>
<keyword evidence="3 5" id="KW-1133">Transmembrane helix</keyword>
<evidence type="ECO:0000313" key="8">
    <source>
        <dbReference type="WBParaSite" id="PSU_v2.g4058.t1"/>
    </source>
</evidence>
<keyword evidence="2 5" id="KW-0812">Transmembrane</keyword>
<feature type="transmembrane region" description="Helical" evidence="5">
    <location>
        <begin position="102"/>
        <end position="120"/>
    </location>
</feature>
<name>A0A914YVQ0_9BILA</name>
<evidence type="ECO:0000256" key="2">
    <source>
        <dbReference type="ARBA" id="ARBA00022692"/>
    </source>
</evidence>
<dbReference type="PROSITE" id="PS50030">
    <property type="entry name" value="UBA"/>
    <property type="match status" value="1"/>
</dbReference>
<dbReference type="InterPro" id="IPR015940">
    <property type="entry name" value="UBA"/>
</dbReference>
<evidence type="ECO:0000256" key="3">
    <source>
        <dbReference type="ARBA" id="ARBA00022989"/>
    </source>
</evidence>